<dbReference type="AlphaFoldDB" id="A0A226DVR5"/>
<proteinExistence type="predicted"/>
<keyword evidence="1" id="KW-0812">Transmembrane</keyword>
<comment type="caution">
    <text evidence="2">The sequence shown here is derived from an EMBL/GenBank/DDBJ whole genome shotgun (WGS) entry which is preliminary data.</text>
</comment>
<dbReference type="EMBL" id="LNIX01000010">
    <property type="protein sequence ID" value="OXA49565.1"/>
    <property type="molecule type" value="Genomic_DNA"/>
</dbReference>
<keyword evidence="1" id="KW-0472">Membrane</keyword>
<accession>A0A226DVR5</accession>
<feature type="transmembrane region" description="Helical" evidence="1">
    <location>
        <begin position="71"/>
        <end position="91"/>
    </location>
</feature>
<feature type="transmembrane region" description="Helical" evidence="1">
    <location>
        <begin position="12"/>
        <end position="33"/>
    </location>
</feature>
<keyword evidence="1" id="KW-1133">Transmembrane helix</keyword>
<name>A0A226DVR5_FOLCA</name>
<gene>
    <name evidence="2" type="ORF">Fcan01_15360</name>
</gene>
<evidence type="ECO:0000313" key="2">
    <source>
        <dbReference type="EMBL" id="OXA49565.1"/>
    </source>
</evidence>
<protein>
    <submittedName>
        <fullName evidence="2">Uncharacterized protein</fullName>
    </submittedName>
</protein>
<evidence type="ECO:0000313" key="3">
    <source>
        <dbReference type="Proteomes" id="UP000198287"/>
    </source>
</evidence>
<feature type="non-terminal residue" evidence="2">
    <location>
        <position position="1"/>
    </location>
</feature>
<sequence>VPVYVHRYFVTFGATVISTFILVPCAVSLMGFFQPCMPPALTSAMILNYQNWGHDGEAGLLLKFGLGVYEFYAWLVIIGAVGIGLYVALLYPVEVKLLIIDYIEKNEMGVKRPTSSFHLYKYRVLQLISTYQNNTWCQPSVPVGMGGVAVAETVSLYILVTSYDQAPVIILLLFLIIALDCFMVIHVICKIMATPYSKSRNFIEYMKIRKSSKWVRHFIRSCQPSKLSMGDGTFFDRLTPFVMWQKCIDLLITLLLK</sequence>
<feature type="transmembrane region" description="Helical" evidence="1">
    <location>
        <begin position="141"/>
        <end position="160"/>
    </location>
</feature>
<evidence type="ECO:0000256" key="1">
    <source>
        <dbReference type="SAM" id="Phobius"/>
    </source>
</evidence>
<organism evidence="2 3">
    <name type="scientific">Folsomia candida</name>
    <name type="common">Springtail</name>
    <dbReference type="NCBI Taxonomy" id="158441"/>
    <lineage>
        <taxon>Eukaryota</taxon>
        <taxon>Metazoa</taxon>
        <taxon>Ecdysozoa</taxon>
        <taxon>Arthropoda</taxon>
        <taxon>Hexapoda</taxon>
        <taxon>Collembola</taxon>
        <taxon>Entomobryomorpha</taxon>
        <taxon>Isotomoidea</taxon>
        <taxon>Isotomidae</taxon>
        <taxon>Proisotominae</taxon>
        <taxon>Folsomia</taxon>
    </lineage>
</organism>
<keyword evidence="3" id="KW-1185">Reference proteome</keyword>
<reference evidence="2 3" key="1">
    <citation type="submission" date="2015-12" db="EMBL/GenBank/DDBJ databases">
        <title>The genome of Folsomia candida.</title>
        <authorList>
            <person name="Faddeeva A."/>
            <person name="Derks M.F."/>
            <person name="Anvar Y."/>
            <person name="Smit S."/>
            <person name="Van Straalen N."/>
            <person name="Roelofs D."/>
        </authorList>
    </citation>
    <scope>NUCLEOTIDE SEQUENCE [LARGE SCALE GENOMIC DNA]</scope>
    <source>
        <strain evidence="2 3">VU population</strain>
        <tissue evidence="2">Whole body</tissue>
    </source>
</reference>
<dbReference type="Proteomes" id="UP000198287">
    <property type="component" value="Unassembled WGS sequence"/>
</dbReference>
<feature type="transmembrane region" description="Helical" evidence="1">
    <location>
        <begin position="166"/>
        <end position="189"/>
    </location>
</feature>